<dbReference type="AlphaFoldDB" id="A0AAV2MJI7"/>
<feature type="transmembrane region" description="Helical" evidence="11">
    <location>
        <begin position="125"/>
        <end position="148"/>
    </location>
</feature>
<evidence type="ECO:0000313" key="14">
    <source>
        <dbReference type="EMBL" id="CAL1613604.1"/>
    </source>
</evidence>
<dbReference type="FunFam" id="1.20.1420.30:FF:000005">
    <property type="entry name" value="sodium/potassium/calcium exchanger 3 isoform X1"/>
    <property type="match status" value="1"/>
</dbReference>
<dbReference type="InterPro" id="IPR001594">
    <property type="entry name" value="Palmitoyltrfase_DHHC"/>
</dbReference>
<accession>A0AAV2MJI7</accession>
<name>A0AAV2MJI7_KNICA</name>
<keyword evidence="4" id="KW-0813">Transport</keyword>
<dbReference type="InterPro" id="IPR004481">
    <property type="entry name" value="K/Na/Ca-exchanger"/>
</dbReference>
<dbReference type="GO" id="GO:0016409">
    <property type="term" value="F:palmitoyltransferase activity"/>
    <property type="evidence" value="ECO:0007669"/>
    <property type="project" value="InterPro"/>
</dbReference>
<evidence type="ECO:0000256" key="10">
    <source>
        <dbReference type="SAM" id="MobiDB-lite"/>
    </source>
</evidence>
<dbReference type="PROSITE" id="PS50216">
    <property type="entry name" value="DHHC"/>
    <property type="match status" value="1"/>
</dbReference>
<evidence type="ECO:0000256" key="5">
    <source>
        <dbReference type="ARBA" id="ARBA00022692"/>
    </source>
</evidence>
<keyword evidence="15" id="KW-1185">Reference proteome</keyword>
<feature type="compositionally biased region" description="Basic and acidic residues" evidence="10">
    <location>
        <begin position="858"/>
        <end position="892"/>
    </location>
</feature>
<evidence type="ECO:0000259" key="13">
    <source>
        <dbReference type="Pfam" id="PF01699"/>
    </source>
</evidence>
<feature type="transmembrane region" description="Helical" evidence="11">
    <location>
        <begin position="993"/>
        <end position="1015"/>
    </location>
</feature>
<feature type="transmembrane region" description="Helical" evidence="11">
    <location>
        <begin position="481"/>
        <end position="499"/>
    </location>
</feature>
<feature type="compositionally biased region" description="Acidic residues" evidence="10">
    <location>
        <begin position="902"/>
        <end position="916"/>
    </location>
</feature>
<keyword evidence="7 11" id="KW-0472">Membrane</keyword>
<evidence type="ECO:0000256" key="4">
    <source>
        <dbReference type="ARBA" id="ARBA00022568"/>
    </source>
</evidence>
<feature type="transmembrane region" description="Helical" evidence="11">
    <location>
        <begin position="603"/>
        <end position="626"/>
    </location>
</feature>
<feature type="transmembrane region" description="Helical" evidence="11">
    <location>
        <begin position="1093"/>
        <end position="1111"/>
    </location>
</feature>
<keyword evidence="6 11" id="KW-1133">Transmembrane helix</keyword>
<reference evidence="14 15" key="1">
    <citation type="submission" date="2024-04" db="EMBL/GenBank/DDBJ databases">
        <authorList>
            <person name="Waldvogel A.-M."/>
            <person name="Schoenle A."/>
        </authorList>
    </citation>
    <scope>NUCLEOTIDE SEQUENCE [LARGE SCALE GENOMIC DNA]</scope>
</reference>
<evidence type="ECO:0000256" key="11">
    <source>
        <dbReference type="SAM" id="Phobius"/>
    </source>
</evidence>
<comment type="catalytic activity">
    <reaction evidence="8">
        <text>Ca(2+)(out) + K(+)(out) + 4 Na(+)(in) = Ca(2+)(in) + K(+)(in) + 4 Na(+)(out)</text>
        <dbReference type="Rhea" id="RHEA:69967"/>
        <dbReference type="ChEBI" id="CHEBI:29101"/>
        <dbReference type="ChEBI" id="CHEBI:29103"/>
        <dbReference type="ChEBI" id="CHEBI:29108"/>
    </reaction>
</comment>
<gene>
    <name evidence="14" type="ORF">KC01_LOCUS39785</name>
</gene>
<dbReference type="Pfam" id="PF01699">
    <property type="entry name" value="Na_Ca_ex"/>
    <property type="match status" value="2"/>
</dbReference>
<evidence type="ECO:0000256" key="9">
    <source>
        <dbReference type="SAM" id="Coils"/>
    </source>
</evidence>
<evidence type="ECO:0000256" key="1">
    <source>
        <dbReference type="ARBA" id="ARBA00004141"/>
    </source>
</evidence>
<keyword evidence="4" id="KW-0406">Ion transport</keyword>
<feature type="transmembrane region" description="Helical" evidence="11">
    <location>
        <begin position="100"/>
        <end position="119"/>
    </location>
</feature>
<dbReference type="NCBIfam" id="TIGR00367">
    <property type="entry name" value="calcium/sodium antiporter"/>
    <property type="match status" value="1"/>
</dbReference>
<evidence type="ECO:0000256" key="6">
    <source>
        <dbReference type="ARBA" id="ARBA00022989"/>
    </source>
</evidence>
<feature type="transmembrane region" description="Helical" evidence="11">
    <location>
        <begin position="1063"/>
        <end position="1081"/>
    </location>
</feature>
<evidence type="ECO:0000256" key="3">
    <source>
        <dbReference type="ARBA" id="ARBA00022449"/>
    </source>
</evidence>
<dbReference type="GO" id="GO:0005886">
    <property type="term" value="C:plasma membrane"/>
    <property type="evidence" value="ECO:0007669"/>
    <property type="project" value="TreeGrafter"/>
</dbReference>
<dbReference type="Pfam" id="PF01529">
    <property type="entry name" value="DHHC"/>
    <property type="match status" value="1"/>
</dbReference>
<dbReference type="GO" id="GO:0006874">
    <property type="term" value="P:intracellular calcium ion homeostasis"/>
    <property type="evidence" value="ECO:0007669"/>
    <property type="project" value="TreeGrafter"/>
</dbReference>
<feature type="domain" description="Sodium/calcium exchanger membrane region" evidence="13">
    <location>
        <begin position="607"/>
        <end position="748"/>
    </location>
</feature>
<feature type="transmembrane region" description="Helical" evidence="11">
    <location>
        <begin position="730"/>
        <end position="747"/>
    </location>
</feature>
<evidence type="ECO:0000256" key="7">
    <source>
        <dbReference type="ARBA" id="ARBA00023136"/>
    </source>
</evidence>
<evidence type="ECO:0000256" key="2">
    <source>
        <dbReference type="ARBA" id="ARBA00005364"/>
    </source>
</evidence>
<evidence type="ECO:0000313" key="15">
    <source>
        <dbReference type="Proteomes" id="UP001497482"/>
    </source>
</evidence>
<proteinExistence type="inferred from homology"/>
<feature type="transmembrane region" description="Helical" evidence="11">
    <location>
        <begin position="1036"/>
        <end position="1057"/>
    </location>
</feature>
<dbReference type="PANTHER" id="PTHR10846:SF28">
    <property type="entry name" value="SODIUM_POTASSIUM_CALCIUM EXCHANGER 3-LIKE ISOFORM X1"/>
    <property type="match status" value="1"/>
</dbReference>
<keyword evidence="5 11" id="KW-0812">Transmembrane</keyword>
<feature type="domain" description="Palmitoyltransferase DHHC" evidence="12">
    <location>
        <begin position="57"/>
        <end position="143"/>
    </location>
</feature>
<dbReference type="InterPro" id="IPR004837">
    <property type="entry name" value="NaCa_Exmemb"/>
</dbReference>
<feature type="domain" description="Sodium/calcium exchanger membrane region" evidence="13">
    <location>
        <begin position="959"/>
        <end position="1109"/>
    </location>
</feature>
<keyword evidence="3" id="KW-0050">Antiport</keyword>
<dbReference type="InterPro" id="IPR044880">
    <property type="entry name" value="NCX_ion-bd_dom_sf"/>
</dbReference>
<dbReference type="GO" id="GO:0005262">
    <property type="term" value="F:calcium channel activity"/>
    <property type="evidence" value="ECO:0007669"/>
    <property type="project" value="TreeGrafter"/>
</dbReference>
<feature type="region of interest" description="Disordered" evidence="10">
    <location>
        <begin position="858"/>
        <end position="917"/>
    </location>
</feature>
<organism evidence="14 15">
    <name type="scientific">Knipowitschia caucasica</name>
    <name type="common">Caucasian dwarf goby</name>
    <name type="synonym">Pomatoschistus caucasicus</name>
    <dbReference type="NCBI Taxonomy" id="637954"/>
    <lineage>
        <taxon>Eukaryota</taxon>
        <taxon>Metazoa</taxon>
        <taxon>Chordata</taxon>
        <taxon>Craniata</taxon>
        <taxon>Vertebrata</taxon>
        <taxon>Euteleostomi</taxon>
        <taxon>Actinopterygii</taxon>
        <taxon>Neopterygii</taxon>
        <taxon>Teleostei</taxon>
        <taxon>Neoteleostei</taxon>
        <taxon>Acanthomorphata</taxon>
        <taxon>Gobiaria</taxon>
        <taxon>Gobiiformes</taxon>
        <taxon>Gobioidei</taxon>
        <taxon>Gobiidae</taxon>
        <taxon>Gobiinae</taxon>
        <taxon>Knipowitschia</taxon>
    </lineage>
</organism>
<keyword evidence="9" id="KW-0175">Coiled coil</keyword>
<keyword evidence="4" id="KW-0109">Calcium transport</keyword>
<comment type="similarity">
    <text evidence="2">Belongs to the Ca(2+):cation antiporter (CaCA) (TC 2.A.19) family. SLC24A subfamily.</text>
</comment>
<dbReference type="FunFam" id="1.20.1420.30:FF:000004">
    <property type="entry name" value="Sodium/potassium/calcium exchanger 2 isoform 1"/>
    <property type="match status" value="1"/>
</dbReference>
<dbReference type="PANTHER" id="PTHR10846">
    <property type="entry name" value="SODIUM/POTASSIUM/CALCIUM EXCHANGER"/>
    <property type="match status" value="1"/>
</dbReference>
<comment type="subcellular location">
    <subcellularLocation>
        <location evidence="1">Membrane</location>
        <topology evidence="1">Multi-pass membrane protein</topology>
    </subcellularLocation>
</comment>
<feature type="coiled-coil region" evidence="9">
    <location>
        <begin position="184"/>
        <end position="372"/>
    </location>
</feature>
<sequence>MPSSACDAQHFPGLLHHWRSELLGLDGSSVGDKLEKNCVTSPSIKGVFLGEGMAQGWRYCYTCEAHTPPRCSHCYDCKVCVLRRDHHCVFFGQCVGFRNYRYFLSCLLFMWLGLLYATLMNAEVFIVILKEGVTLHSVLLLLIPWIMLVSGQVSARAFAFAFIADTCVVGFLLNMDIEEESMSVQEMMERIAQLDHSKSLLKEQNTEMRSWLDAADEDMATLRTENNSLRKQVKDLEKMVSDALRAKSEPIQAQPDHLHLKIRNEMQIQKLEKESAFHAEENKTLAAEVRSLQQLQEQDNENLSMLKGSLQNLEFELQDAQLELQERDEAIQQKDQALKHAEEMVAECSSIIKDLRLKNQQLKEELEVEKDELSYAIAFDLLEAKEKNSIPALSFAEELRLLDPSIHANSGSYGTQTDDEVMSEKVQQTSCLVKCTESVKDKDPSELFTSMPCTEEVKLQAVPIVESSKCVGGLMAVSQKVLHLLWTLFLFFALVFIMTREKGHVMNRRAALVGAMGAPTRPKRTGLFIRFCVCGLVLLTAAVTLDLTGEAVRNDNEDVIWTKRELHQEKDASNKTPMGTSKSPLTEFPDDVFTLEQRRHGAVILHVLCAIYMFHALAIVCDIYFVPSLEKISVNLNLSEDVAGATFMAAGSSAPELFTSLIGVFITKGDVGVGTIVGSAVFNVLVIIGLCGIFAGQPIPLSWWPLFRDSSFYILSIIMLILVIYDEKVLWWETIILISMYGIYIIIMKFNRSLCNLVENHCSLGQPCLSSLRRTTAVGNIGDCDNDMVPLKQDSGAVASQDTGVVMVDELLNLHPHQLSFSEASLRLLITPHFPPFTRLRMAGRMIISERQRLIQARGEEGAAGKETERENGTVTDRERQTLESESVKEESAAVQGAAEIKEEDEDEQEGEDEDSSLNPFCLPKGWCERVRWLVSWPVSLLLYFTVPNCNKSRWERWYLLTFLSSTLWIAIFSYLMVWMVTIISYTLGIPEVLMGITFLAAGTSVPDCMASLIVAKQGMGDMAVSNSIGSNIFDVLLGLGFPWALITLIVSYGSVVKINSKGLVYSVILLLASVTLTVLCVHLNHWKLDRRLGLCLMLLYAIFLLCSIAFERM</sequence>
<keyword evidence="4" id="KW-0106">Calcium</keyword>
<feature type="transmembrane region" description="Helical" evidence="11">
    <location>
        <begin position="706"/>
        <end position="724"/>
    </location>
</feature>
<dbReference type="Gene3D" id="1.20.1420.30">
    <property type="entry name" value="NCX, central ion-binding region"/>
    <property type="match status" value="2"/>
</dbReference>
<protein>
    <submittedName>
        <fullName evidence="14">Uncharacterized protein</fullName>
    </submittedName>
</protein>
<dbReference type="Gene3D" id="1.10.287.1490">
    <property type="match status" value="1"/>
</dbReference>
<evidence type="ECO:0000259" key="12">
    <source>
        <dbReference type="Pfam" id="PF01529"/>
    </source>
</evidence>
<feature type="transmembrane region" description="Helical" evidence="11">
    <location>
        <begin position="672"/>
        <end position="694"/>
    </location>
</feature>
<dbReference type="GO" id="GO:0008273">
    <property type="term" value="F:calcium, potassium:sodium antiporter activity"/>
    <property type="evidence" value="ECO:0007669"/>
    <property type="project" value="TreeGrafter"/>
</dbReference>
<feature type="transmembrane region" description="Helical" evidence="11">
    <location>
        <begin position="958"/>
        <end position="981"/>
    </location>
</feature>
<dbReference type="EMBL" id="OZ035830">
    <property type="protein sequence ID" value="CAL1613604.1"/>
    <property type="molecule type" value="Genomic_DNA"/>
</dbReference>
<feature type="transmembrane region" description="Helical" evidence="11">
    <location>
        <begin position="527"/>
        <end position="545"/>
    </location>
</feature>
<evidence type="ECO:0000256" key="8">
    <source>
        <dbReference type="ARBA" id="ARBA00033627"/>
    </source>
</evidence>
<dbReference type="Proteomes" id="UP001497482">
    <property type="component" value="Chromosome 8"/>
</dbReference>